<evidence type="ECO:0000313" key="2">
    <source>
        <dbReference type="Proteomes" id="UP000092445"/>
    </source>
</evidence>
<dbReference type="EnsemblMetazoa" id="GPAI028094-RA">
    <property type="protein sequence ID" value="GPAI028094-PA"/>
    <property type="gene ID" value="GPAI028094"/>
</dbReference>
<proteinExistence type="predicted"/>
<accession>A0A1A9ZXE5</accession>
<sequence length="169" mass="20169">MLIRYKKFYDLRNKQGLDKQHNLNTAEGLSHIALASAILFKSDLKHQKQQNNNRSSFLSIDLEGEEEKDALSFKKILISLAPDYKSMNSLPEYSLDNTNYKRHYYHRYLLNRACYNYRFRVAMMSSTDKHYRSYLIVQEYTNQRYTHLTVTNARQTEKINVLRNRSTIQ</sequence>
<organism evidence="1 2">
    <name type="scientific">Glossina pallidipes</name>
    <name type="common">Tsetse fly</name>
    <dbReference type="NCBI Taxonomy" id="7398"/>
    <lineage>
        <taxon>Eukaryota</taxon>
        <taxon>Metazoa</taxon>
        <taxon>Ecdysozoa</taxon>
        <taxon>Arthropoda</taxon>
        <taxon>Hexapoda</taxon>
        <taxon>Insecta</taxon>
        <taxon>Pterygota</taxon>
        <taxon>Neoptera</taxon>
        <taxon>Endopterygota</taxon>
        <taxon>Diptera</taxon>
        <taxon>Brachycera</taxon>
        <taxon>Muscomorpha</taxon>
        <taxon>Hippoboscoidea</taxon>
        <taxon>Glossinidae</taxon>
        <taxon>Glossina</taxon>
    </lineage>
</organism>
<keyword evidence="2" id="KW-1185">Reference proteome</keyword>
<dbReference type="VEuPathDB" id="VectorBase:GPAI028094"/>
<evidence type="ECO:0000313" key="1">
    <source>
        <dbReference type="EnsemblMetazoa" id="GPAI028094-PA"/>
    </source>
</evidence>
<name>A0A1A9ZXE5_GLOPL</name>
<reference evidence="1" key="2">
    <citation type="submission" date="2020-05" db="UniProtKB">
        <authorList>
            <consortium name="EnsemblMetazoa"/>
        </authorList>
    </citation>
    <scope>IDENTIFICATION</scope>
    <source>
        <strain evidence="1">IAEA</strain>
    </source>
</reference>
<dbReference type="Proteomes" id="UP000092445">
    <property type="component" value="Unassembled WGS sequence"/>
</dbReference>
<reference evidence="2" key="1">
    <citation type="submission" date="2014-03" db="EMBL/GenBank/DDBJ databases">
        <authorList>
            <person name="Aksoy S."/>
            <person name="Warren W."/>
            <person name="Wilson R.K."/>
        </authorList>
    </citation>
    <scope>NUCLEOTIDE SEQUENCE [LARGE SCALE GENOMIC DNA]</scope>
    <source>
        <strain evidence="2">IAEA</strain>
    </source>
</reference>
<protein>
    <submittedName>
        <fullName evidence="1">Uncharacterized protein</fullName>
    </submittedName>
</protein>
<dbReference type="AlphaFoldDB" id="A0A1A9ZXE5"/>